<feature type="domain" description="Thioester" evidence="3">
    <location>
        <begin position="82"/>
        <end position="214"/>
    </location>
</feature>
<feature type="chain" id="PRO_5042087409" evidence="2">
    <location>
        <begin position="29"/>
        <end position="475"/>
    </location>
</feature>
<feature type="transmembrane region" description="Helical" evidence="1">
    <location>
        <begin position="438"/>
        <end position="466"/>
    </location>
</feature>
<gene>
    <name evidence="5" type="ORF">LKD37_04900</name>
</gene>
<feature type="signal peptide" evidence="2">
    <location>
        <begin position="1"/>
        <end position="28"/>
    </location>
</feature>
<protein>
    <submittedName>
        <fullName evidence="5">Cys-Gln thioester bond-forming surface protein</fullName>
    </submittedName>
</protein>
<dbReference type="RefSeq" id="WP_302928162.1">
    <property type="nucleotide sequence ID" value="NZ_JAJEPW010000009.1"/>
</dbReference>
<name>A0AAE3AF90_9FIRM</name>
<dbReference type="InterPro" id="IPR013552">
    <property type="entry name" value="Thioester_dom"/>
</dbReference>
<keyword evidence="1" id="KW-1133">Transmembrane helix</keyword>
<evidence type="ECO:0000259" key="3">
    <source>
        <dbReference type="Pfam" id="PF08341"/>
    </source>
</evidence>
<evidence type="ECO:0000259" key="4">
    <source>
        <dbReference type="Pfam" id="PF17802"/>
    </source>
</evidence>
<keyword evidence="1" id="KW-0812">Transmembrane</keyword>
<dbReference type="Gene3D" id="2.60.40.10">
    <property type="entry name" value="Immunoglobulins"/>
    <property type="match status" value="1"/>
</dbReference>
<evidence type="ECO:0000313" key="6">
    <source>
        <dbReference type="Proteomes" id="UP001199319"/>
    </source>
</evidence>
<accession>A0AAE3AF90</accession>
<dbReference type="EMBL" id="JAJEPW010000009">
    <property type="protein sequence ID" value="MCC2128861.1"/>
    <property type="molecule type" value="Genomic_DNA"/>
</dbReference>
<dbReference type="InterPro" id="IPR013783">
    <property type="entry name" value="Ig-like_fold"/>
</dbReference>
<keyword evidence="2" id="KW-0732">Signal</keyword>
<keyword evidence="1" id="KW-0472">Membrane</keyword>
<dbReference type="AlphaFoldDB" id="A0AAE3AF90"/>
<proteinExistence type="predicted"/>
<dbReference type="Proteomes" id="UP001199319">
    <property type="component" value="Unassembled WGS sequence"/>
</dbReference>
<dbReference type="Pfam" id="PF17802">
    <property type="entry name" value="SpaA"/>
    <property type="match status" value="1"/>
</dbReference>
<evidence type="ECO:0000256" key="1">
    <source>
        <dbReference type="SAM" id="Phobius"/>
    </source>
</evidence>
<comment type="caution">
    <text evidence="5">The sequence shown here is derived from an EMBL/GenBank/DDBJ whole genome shotgun (WGS) entry which is preliminary data.</text>
</comment>
<organism evidence="5 6">
    <name type="scientific">Brotocaccenecus cirricatena</name>
    <dbReference type="NCBI Taxonomy" id="3064195"/>
    <lineage>
        <taxon>Bacteria</taxon>
        <taxon>Bacillati</taxon>
        <taxon>Bacillota</taxon>
        <taxon>Clostridia</taxon>
        <taxon>Eubacteriales</taxon>
        <taxon>Oscillospiraceae</taxon>
        <taxon>Brotocaccenecus</taxon>
    </lineage>
</organism>
<sequence length="475" mass="51855">MKRIIKCGTAFLLALVLCLCLLPTTALAASKQVYIWNFPLSDDTLKSDGNWGHGVLNLRFGYRVSATSYTQFRCLDSWQGEVAYCIEPGAPQKNYDSLTDHDDTWWDHLTLSDGHPLTPREVQRLIGRIMSYGYHGTIGGGWWADVESTAEKMAWAYATQVLIWEVVAGERDSSFRHIDVKSMGYNEALERVDATHPLRGKILSYYDSIVDSVQTHSKRPSFCTSTATDAETLELTWDGSKFTGSVTDTNGMLGKYSFSCEDADLTFSKNGDVLTVSTEKPISDAVTITAAKEGTTSAGMVVWGDGVWGEPTGIQDVVTYSASVRDPVTAYLKIKTAAIPGRITVKKVDAAGDPLSGIRFLLESSADQVNWQEVSAAETDASGSVCWENLTADGSTYYRVTEVQAAEGMTLLTEPLFVGTLDASDRDITITACNNAGFALPFTGGAGFTIYILFAALMLGMGVYFCKKSYMKKEN</sequence>
<dbReference type="InterPro" id="IPR041033">
    <property type="entry name" value="SpaA_PFL_dom_1"/>
</dbReference>
<keyword evidence="6" id="KW-1185">Reference proteome</keyword>
<dbReference type="Pfam" id="PF08341">
    <property type="entry name" value="TED"/>
    <property type="match status" value="1"/>
</dbReference>
<evidence type="ECO:0000256" key="2">
    <source>
        <dbReference type="SAM" id="SignalP"/>
    </source>
</evidence>
<reference evidence="5" key="1">
    <citation type="submission" date="2021-10" db="EMBL/GenBank/DDBJ databases">
        <title>Anaerobic single-cell dispensing facilitates the cultivation of human gut bacteria.</title>
        <authorList>
            <person name="Afrizal A."/>
        </authorList>
    </citation>
    <scope>NUCLEOTIDE SEQUENCE</scope>
    <source>
        <strain evidence="5">CLA-AA-H272</strain>
    </source>
</reference>
<evidence type="ECO:0000313" key="5">
    <source>
        <dbReference type="EMBL" id="MCC2128861.1"/>
    </source>
</evidence>
<feature type="domain" description="SpaA-like prealbumin fold" evidence="4">
    <location>
        <begin position="341"/>
        <end position="431"/>
    </location>
</feature>